<dbReference type="Gene3D" id="3.40.50.300">
    <property type="entry name" value="P-loop containing nucleotide triphosphate hydrolases"/>
    <property type="match status" value="1"/>
</dbReference>
<dbReference type="EMBL" id="OQ198718">
    <property type="protein sequence ID" value="WEY17519.1"/>
    <property type="molecule type" value="Genomic_DNA"/>
</dbReference>
<reference evidence="1" key="1">
    <citation type="journal article" date="2023" name="bioRxiv">
        <title>Novel crAssphage isolates exhibit conserved gene order and purifying selection of the host specificity protein.</title>
        <authorList>
            <person name="Papudeshi B."/>
            <person name="Vega A.A."/>
            <person name="Souza C."/>
            <person name="Giles S.K."/>
            <person name="Mallawaarachchi V."/>
            <person name="Roach M.J."/>
            <person name="An M."/>
            <person name="Jacobson N."/>
            <person name="McNair K."/>
            <person name="Mora M.F."/>
            <person name="Pastrana K."/>
            <person name="Leigh C."/>
            <person name="Cram C."/>
            <person name="Plewa W.S."/>
            <person name="Grigson S.R."/>
            <person name="Bouras G."/>
            <person name="Decewicz P."/>
            <person name="Luque A."/>
            <person name="Droit L."/>
            <person name="Handley S.A."/>
            <person name="Segall A.M."/>
            <person name="Dinsdale E.A."/>
            <person name="Edwards R.A."/>
        </authorList>
    </citation>
    <scope>NUCLEOTIDE SEQUENCE</scope>
    <source>
        <strain evidence="1">Bc03</strain>
    </source>
</reference>
<dbReference type="InterPro" id="IPR027417">
    <property type="entry name" value="P-loop_NTPase"/>
</dbReference>
<name>A0AAF0DSD5_9CAUD</name>
<sequence>MKVLLETNEFQTPITDELLEQYPKEVQEQFFDYVNNVEFIKRLISPNRKRAKDLPRDNDGKIIVDVMNPHILEDMDYFRETAIHKAETGKYTDLRPNGNPNSDYMKWLRRETSRCWYGMVRPSDGEWITGDMYFYLNYMPIELTQTIEGQTNAVNRVTSTPRSWEGAYLWFHYIHQARYGGLYDLNGGKDALQIATRGASKSFSCASMLAKDFIIGENEKYCEKINAFILAAEKGTLTNKDGTLKKFEACIDLNARLMQWPAKRLYSSLDKMFWEMGYIDAETDAKMGTRNSVFGVSTNDDPEKARGSRAARIIYEEIGRFPKFQVAWTTNEPSVREGKETWGQQIGIGTGGSEGSNFYGILQMLYNPKGYNIYALPNLYDKNSNGKGDTVFFFGAYLNRGGFYNKDGVSDVVATILDILNKRFIVKYNSTDPSRLTQVVAERPLTIQEAIMRKESSLFPAAQLSDRKNELDANPNIYDDVYTGRMTIKDGKPEFTPCDVSVIREFPHKDNKLDGGIEIFQLPKKDSSGKIPSNRYIAGTDPVDDDDAKESLSLQSTFILDLWTDEIVAEYTGRPTFADDYYEQLRLLLMFYNARDNYENNKKGLFAYFNRMSSLYLLSDRLEYLKDKEITKIPGVGNQSKGYAANKFINGYGRLLYRNWLLTPIPMVQEVDGEQREVMIPRLYTLKSRALIQESIQWESLGNYDRVSSMIALMLYREYMVIQYQGNFSQDRVEANDRNYLGNDKFFTDNYDKRMNNNRINWYPTRQ</sequence>
<organism evidence="1 2">
    <name type="scientific">Kolpuevirus sp. 'frurule'</name>
    <dbReference type="NCBI Taxonomy" id="3028514"/>
    <lineage>
        <taxon>Viruses</taxon>
        <taxon>Duplodnaviria</taxon>
        <taxon>Heunggongvirae</taxon>
        <taxon>Uroviricota</taxon>
        <taxon>Caudoviricetes</taxon>
        <taxon>Crassvirales</taxon>
        <taxon>Steigviridae</taxon>
        <taxon>Asinivirinae</taxon>
        <taxon>Kolpuevirus</taxon>
    </lineage>
</organism>
<dbReference type="Proteomes" id="UP001225300">
    <property type="component" value="Segment"/>
</dbReference>
<evidence type="ECO:0000313" key="2">
    <source>
        <dbReference type="Proteomes" id="UP001225300"/>
    </source>
</evidence>
<evidence type="ECO:0000313" key="1">
    <source>
        <dbReference type="EMBL" id="WEY17519.1"/>
    </source>
</evidence>
<keyword evidence="2" id="KW-1185">Reference proteome</keyword>
<proteinExistence type="predicted"/>
<accession>A0AAF0DSD5</accession>
<protein>
    <submittedName>
        <fullName evidence="1">Large terminase subunit</fullName>
    </submittedName>
</protein>